<dbReference type="CDD" id="cd02513">
    <property type="entry name" value="CMP-NeuAc_Synthase"/>
    <property type="match status" value="1"/>
</dbReference>
<proteinExistence type="predicted"/>
<protein>
    <submittedName>
        <fullName evidence="1">Acylneuraminate cytidylyltransferase family protein</fullName>
    </submittedName>
</protein>
<dbReference type="InterPro" id="IPR003329">
    <property type="entry name" value="Cytidylyl_trans"/>
</dbReference>
<dbReference type="Pfam" id="PF02348">
    <property type="entry name" value="CTP_transf_3"/>
    <property type="match status" value="1"/>
</dbReference>
<keyword evidence="1" id="KW-0808">Transferase</keyword>
<organism evidence="1 2">
    <name type="scientific">Aminipila butyrica</name>
    <dbReference type="NCBI Taxonomy" id="433296"/>
    <lineage>
        <taxon>Bacteria</taxon>
        <taxon>Bacillati</taxon>
        <taxon>Bacillota</taxon>
        <taxon>Clostridia</taxon>
        <taxon>Peptostreptococcales</taxon>
        <taxon>Anaerovoracaceae</taxon>
        <taxon>Aminipila</taxon>
    </lineage>
</organism>
<gene>
    <name evidence="1" type="ORF">Ami103574_02070</name>
</gene>
<evidence type="ECO:0000313" key="1">
    <source>
        <dbReference type="EMBL" id="QIB68169.1"/>
    </source>
</evidence>
<dbReference type="Gene3D" id="3.90.550.10">
    <property type="entry name" value="Spore Coat Polysaccharide Biosynthesis Protein SpsA, Chain A"/>
    <property type="match status" value="1"/>
</dbReference>
<dbReference type="RefSeq" id="WP_163065089.1">
    <property type="nucleotide sequence ID" value="NZ_CP048649.1"/>
</dbReference>
<dbReference type="PANTHER" id="PTHR21485">
    <property type="entry name" value="HAD SUPERFAMILY MEMBERS CMAS AND KDSC"/>
    <property type="match status" value="1"/>
</dbReference>
<name>A0A858BSI0_9FIRM</name>
<dbReference type="Proteomes" id="UP000466848">
    <property type="component" value="Chromosome"/>
</dbReference>
<dbReference type="AlphaFoldDB" id="A0A858BSI0"/>
<dbReference type="PANTHER" id="PTHR21485:SF6">
    <property type="entry name" value="N-ACYLNEURAMINATE CYTIDYLYLTRANSFERASE-RELATED"/>
    <property type="match status" value="1"/>
</dbReference>
<reference evidence="1 2" key="1">
    <citation type="submission" date="2020-02" db="EMBL/GenBank/DDBJ databases">
        <authorList>
            <person name="Kim Y.B."/>
            <person name="Roh S.W."/>
        </authorList>
    </citation>
    <scope>NUCLEOTIDE SEQUENCE [LARGE SCALE GENOMIC DNA]</scope>
    <source>
        <strain evidence="1 2">DSM 103574</strain>
    </source>
</reference>
<sequence>MKDVVALLPIKLNSERVKGKNFRNLCGRPLYQWILETLLSCNNVKKIVVNTDSLELIDNLNKSYPQIKTILRPEFLRGDNVSMNKIIEYDLSVCLDEEFFIQTHTTNPLISGETIDLAIERFFENLNKNDSLFSVNRIQSRTYWGNGKGINHTLGELKRTQDLEPIFEENSNLFIFSRQSFLNSRSRVGTMPILYETPKNESFEIDEEEDFALIEQLVRGK</sequence>
<keyword evidence="2" id="KW-1185">Reference proteome</keyword>
<evidence type="ECO:0000313" key="2">
    <source>
        <dbReference type="Proteomes" id="UP000466848"/>
    </source>
</evidence>
<accession>A0A858BSI0</accession>
<dbReference type="EMBL" id="CP048649">
    <property type="protein sequence ID" value="QIB68169.1"/>
    <property type="molecule type" value="Genomic_DNA"/>
</dbReference>
<dbReference type="KEGG" id="abut:Ami103574_02070"/>
<dbReference type="GO" id="GO:0008781">
    <property type="term" value="F:N-acylneuraminate cytidylyltransferase activity"/>
    <property type="evidence" value="ECO:0007669"/>
    <property type="project" value="TreeGrafter"/>
</dbReference>
<dbReference type="SUPFAM" id="SSF53448">
    <property type="entry name" value="Nucleotide-diphospho-sugar transferases"/>
    <property type="match status" value="1"/>
</dbReference>
<dbReference type="InterPro" id="IPR029044">
    <property type="entry name" value="Nucleotide-diphossugar_trans"/>
</dbReference>
<keyword evidence="1" id="KW-0548">Nucleotidyltransferase</keyword>
<dbReference type="InterPro" id="IPR050793">
    <property type="entry name" value="CMP-NeuNAc_synthase"/>
</dbReference>